<dbReference type="Pfam" id="PF03653">
    <property type="entry name" value="UPF0093"/>
    <property type="match status" value="1"/>
</dbReference>
<dbReference type="PIRSF" id="PIRSF004638">
    <property type="entry name" value="UCP004638"/>
    <property type="match status" value="1"/>
</dbReference>
<evidence type="ECO:0000256" key="10">
    <source>
        <dbReference type="ARBA" id="ARBA00023002"/>
    </source>
</evidence>
<feature type="transmembrane region" description="Helical" evidence="14">
    <location>
        <begin position="6"/>
        <end position="25"/>
    </location>
</feature>
<comment type="similarity">
    <text evidence="3 14 15">Belongs to the HemJ family.</text>
</comment>
<evidence type="ECO:0000256" key="1">
    <source>
        <dbReference type="ARBA" id="ARBA00004651"/>
    </source>
</evidence>
<organism evidence="16 17">
    <name type="scientific">Stenotrophomonas maltophilia</name>
    <name type="common">Pseudomonas maltophilia</name>
    <name type="synonym">Xanthomonas maltophilia</name>
    <dbReference type="NCBI Taxonomy" id="40324"/>
    <lineage>
        <taxon>Bacteria</taxon>
        <taxon>Pseudomonadati</taxon>
        <taxon>Pseudomonadota</taxon>
        <taxon>Gammaproteobacteria</taxon>
        <taxon>Lysobacterales</taxon>
        <taxon>Lysobacteraceae</taxon>
        <taxon>Stenotrophomonas</taxon>
        <taxon>Stenotrophomonas maltophilia group</taxon>
    </lineage>
</organism>
<comment type="subunit">
    <text evidence="14">Homodimer.</text>
</comment>
<keyword evidence="10 14" id="KW-0560">Oxidoreductase</keyword>
<dbReference type="InterPro" id="IPR005265">
    <property type="entry name" value="HemJ-like"/>
</dbReference>
<feature type="transmembrane region" description="Helical" evidence="14">
    <location>
        <begin position="127"/>
        <end position="147"/>
    </location>
</feature>
<feature type="transmembrane region" description="Helical" evidence="14">
    <location>
        <begin position="83"/>
        <end position="106"/>
    </location>
</feature>
<gene>
    <name evidence="16" type="ORF">CEE60_11810</name>
</gene>
<dbReference type="EC" id="1.3.99.-" evidence="14 15"/>
<dbReference type="GO" id="GO:0005886">
    <property type="term" value="C:plasma membrane"/>
    <property type="evidence" value="ECO:0007669"/>
    <property type="project" value="UniProtKB-SubCell"/>
</dbReference>
<evidence type="ECO:0000313" key="17">
    <source>
        <dbReference type="Proteomes" id="UP000198157"/>
    </source>
</evidence>
<comment type="cofactor">
    <cofactor evidence="14 15">
        <name>heme b</name>
        <dbReference type="ChEBI" id="CHEBI:60344"/>
    </cofactor>
    <text evidence="14 15">Binds 1 heme b (iron(II)-protoporphyrin IX) group per subunit.</text>
</comment>
<feature type="binding site" description="axial binding residue" evidence="14">
    <location>
        <position position="11"/>
    </location>
    <ligand>
        <name>heme</name>
        <dbReference type="ChEBI" id="CHEBI:30413"/>
    </ligand>
    <ligandPart>
        <name>Fe</name>
        <dbReference type="ChEBI" id="CHEBI:18248"/>
    </ligandPart>
</feature>
<dbReference type="PANTHER" id="PTHR40255:SF1">
    <property type="entry name" value="PROTOPORPHYRINOGEN IX OXIDASE"/>
    <property type="match status" value="1"/>
</dbReference>
<evidence type="ECO:0000256" key="12">
    <source>
        <dbReference type="ARBA" id="ARBA00023136"/>
    </source>
</evidence>
<comment type="caution">
    <text evidence="16">The sequence shown here is derived from an EMBL/GenBank/DDBJ whole genome shotgun (WGS) entry which is preliminary data.</text>
</comment>
<evidence type="ECO:0000256" key="5">
    <source>
        <dbReference type="ARBA" id="ARBA00022475"/>
    </source>
</evidence>
<name>A0A246HLD6_STEMA</name>
<keyword evidence="11 14" id="KW-0408">Iron</keyword>
<dbReference type="PANTHER" id="PTHR40255">
    <property type="entry name" value="UPF0093 MEMBRANE PROTEIN SLR1790"/>
    <property type="match status" value="1"/>
</dbReference>
<evidence type="ECO:0000256" key="8">
    <source>
        <dbReference type="ARBA" id="ARBA00022723"/>
    </source>
</evidence>
<evidence type="ECO:0000313" key="16">
    <source>
        <dbReference type="EMBL" id="OWQ52894.1"/>
    </source>
</evidence>
<comment type="function">
    <text evidence="14 15">Catalyzes the oxidation of protoporphyrinogen IX to protoporphyrin IX.</text>
</comment>
<keyword evidence="8 14" id="KW-0479">Metal-binding</keyword>
<feature type="transmembrane region" description="Helical" evidence="14">
    <location>
        <begin position="55"/>
        <end position="77"/>
    </location>
</feature>
<evidence type="ECO:0000256" key="11">
    <source>
        <dbReference type="ARBA" id="ARBA00023004"/>
    </source>
</evidence>
<keyword evidence="7 14" id="KW-0812">Transmembrane</keyword>
<proteinExistence type="inferred from homology"/>
<evidence type="ECO:0000256" key="9">
    <source>
        <dbReference type="ARBA" id="ARBA00022989"/>
    </source>
</evidence>
<comment type="catalytic activity">
    <reaction evidence="13 14 15">
        <text>protoporphyrinogen IX + 3 A = protoporphyrin IX + 3 AH2</text>
        <dbReference type="Rhea" id="RHEA:62000"/>
        <dbReference type="ChEBI" id="CHEBI:13193"/>
        <dbReference type="ChEBI" id="CHEBI:17499"/>
        <dbReference type="ChEBI" id="CHEBI:57306"/>
        <dbReference type="ChEBI" id="CHEBI:57307"/>
    </reaction>
</comment>
<evidence type="ECO:0000256" key="4">
    <source>
        <dbReference type="ARBA" id="ARBA00017504"/>
    </source>
</evidence>
<protein>
    <recommendedName>
        <fullName evidence="4 14">Protoporphyrinogen IX oxidase</fullName>
        <shortName evidence="14">PPO</shortName>
        <ecNumber evidence="14 15">1.3.99.-</ecNumber>
    </recommendedName>
</protein>
<accession>A0A246HLD6</accession>
<dbReference type="GO" id="GO:0006782">
    <property type="term" value="P:protoporphyrinogen IX biosynthetic process"/>
    <property type="evidence" value="ECO:0007669"/>
    <property type="project" value="UniProtKB-UniRule"/>
</dbReference>
<feature type="binding site" description="axial binding residue" evidence="14">
    <location>
        <position position="95"/>
    </location>
    <ligand>
        <name>heme</name>
        <dbReference type="ChEBI" id="CHEBI:30413"/>
    </ligand>
    <ligandPart>
        <name>Fe</name>
        <dbReference type="ChEBI" id="CHEBI:18248"/>
    </ligandPart>
</feature>
<evidence type="ECO:0000256" key="3">
    <source>
        <dbReference type="ARBA" id="ARBA00006501"/>
    </source>
</evidence>
<keyword evidence="12 14" id="KW-0472">Membrane</keyword>
<sequence length="151" mass="17164">MQSYYWVKTFHLLFVVAWMAAVFYLPRILVNLSETAGQLPVTERLQLMGLRLYKFGHMMFGLALILGVVLWLGYRVIPDFPTMVAPGAAGWLHAKLGLVVLLLVYYSWTGRLLKGAVKGRVLPSSRALRWFNELPLVLFIGVVWLVIAKPF</sequence>
<dbReference type="GO" id="GO:0070818">
    <property type="term" value="F:protoporphyrinogen oxidase activity"/>
    <property type="evidence" value="ECO:0007669"/>
    <property type="project" value="UniProtKB-UniRule"/>
</dbReference>
<dbReference type="Proteomes" id="UP000198157">
    <property type="component" value="Unassembled WGS sequence"/>
</dbReference>
<keyword evidence="9 14" id="KW-1133">Transmembrane helix</keyword>
<reference evidence="16 17" key="1">
    <citation type="submission" date="2017-06" db="EMBL/GenBank/DDBJ databases">
        <authorList>
            <person name="Kim H.J."/>
            <person name="Triplett B.A."/>
        </authorList>
    </citation>
    <scope>NUCLEOTIDE SEQUENCE [LARGE SCALE GENOMIC DNA]</scope>
    <source>
        <strain evidence="16 17">13146</strain>
    </source>
</reference>
<evidence type="ECO:0000256" key="13">
    <source>
        <dbReference type="ARBA" id="ARBA00048390"/>
    </source>
</evidence>
<evidence type="ECO:0000256" key="6">
    <source>
        <dbReference type="ARBA" id="ARBA00022617"/>
    </source>
</evidence>
<dbReference type="HAMAP" id="MF_02239">
    <property type="entry name" value="HemJ"/>
    <property type="match status" value="1"/>
</dbReference>
<keyword evidence="5 14" id="KW-1003">Cell membrane</keyword>
<dbReference type="AlphaFoldDB" id="A0A246HLD6"/>
<dbReference type="GO" id="GO:0046872">
    <property type="term" value="F:metal ion binding"/>
    <property type="evidence" value="ECO:0007669"/>
    <property type="project" value="UniProtKB-UniRule"/>
</dbReference>
<dbReference type="OrthoDB" id="9800824at2"/>
<comment type="subcellular location">
    <subcellularLocation>
        <location evidence="1 14">Cell membrane</location>
        <topology evidence="1 14">Multi-pass membrane protein</topology>
    </subcellularLocation>
</comment>
<evidence type="ECO:0000256" key="14">
    <source>
        <dbReference type="HAMAP-Rule" id="MF_02239"/>
    </source>
</evidence>
<comment type="pathway">
    <text evidence="2 14 15">Porphyrin-containing compound metabolism; protoporphyrin-IX biosynthesis; protoporphyrin-IX from protoporphyrinogen-IX: step 1/1.</text>
</comment>
<dbReference type="UniPathway" id="UPA00251">
    <property type="reaction ID" value="UER00324"/>
</dbReference>
<keyword evidence="6 14" id="KW-0349">Heme</keyword>
<evidence type="ECO:0000256" key="15">
    <source>
        <dbReference type="PIRNR" id="PIRNR004638"/>
    </source>
</evidence>
<evidence type="ECO:0000256" key="7">
    <source>
        <dbReference type="ARBA" id="ARBA00022692"/>
    </source>
</evidence>
<evidence type="ECO:0000256" key="2">
    <source>
        <dbReference type="ARBA" id="ARBA00005073"/>
    </source>
</evidence>
<dbReference type="EMBL" id="NIVS01000024">
    <property type="protein sequence ID" value="OWQ52894.1"/>
    <property type="molecule type" value="Genomic_DNA"/>
</dbReference>